<proteinExistence type="predicted"/>
<evidence type="ECO:0000313" key="2">
    <source>
        <dbReference type="Proteomes" id="UP000198341"/>
    </source>
</evidence>
<dbReference type="AlphaFoldDB" id="K8EIE1"/>
<dbReference type="RefSeq" id="XP_007511791.1">
    <property type="nucleotide sequence ID" value="XM_007511729.1"/>
</dbReference>
<sequence length="214" mass="25607">MSPPPSITSSNIAEAYAKWDKYVEDVDSEDEDERLRQENIDQHETYRKWQWEQKQQQKFDPMQAKRVNWENMGGNNSENRIKERMKAKEKNFFKQKTLTEYSWADFETYLVVYVKLDIVDNVKLIEELAFVPSDKREAFMEKRFDVEFRKFSFDCVVDLSSEFALFAVSELAKEIVPEKSSVMLQQNGMMTFTLQKYTRERWMHLRRGEKGSSE</sequence>
<dbReference type="Gene3D" id="2.60.40.790">
    <property type="match status" value="1"/>
</dbReference>
<reference evidence="1 2" key="1">
    <citation type="submission" date="2011-10" db="EMBL/GenBank/DDBJ databases">
        <authorList>
            <person name="Genoscope - CEA"/>
        </authorList>
    </citation>
    <scope>NUCLEOTIDE SEQUENCE [LARGE SCALE GENOMIC DNA]</scope>
    <source>
        <strain evidence="1 2">RCC 1105</strain>
    </source>
</reference>
<dbReference type="InterPro" id="IPR008978">
    <property type="entry name" value="HSP20-like_chaperone"/>
</dbReference>
<dbReference type="OrthoDB" id="164025at2759"/>
<gene>
    <name evidence="1" type="ORF">Bathy08g01280</name>
</gene>
<organism evidence="1 2">
    <name type="scientific">Bathycoccus prasinos</name>
    <dbReference type="NCBI Taxonomy" id="41875"/>
    <lineage>
        <taxon>Eukaryota</taxon>
        <taxon>Viridiplantae</taxon>
        <taxon>Chlorophyta</taxon>
        <taxon>Mamiellophyceae</taxon>
        <taxon>Mamiellales</taxon>
        <taxon>Bathycoccaceae</taxon>
        <taxon>Bathycoccus</taxon>
    </lineage>
</organism>
<protein>
    <recommendedName>
        <fullName evidence="3">CS domain-containing protein</fullName>
    </recommendedName>
</protein>
<dbReference type="GeneID" id="19014107"/>
<accession>K8EIE1</accession>
<dbReference type="Proteomes" id="UP000198341">
    <property type="component" value="Chromosome 8"/>
</dbReference>
<dbReference type="SUPFAM" id="SSF49764">
    <property type="entry name" value="HSP20-like chaperones"/>
    <property type="match status" value="1"/>
</dbReference>
<dbReference type="KEGG" id="bpg:Bathy08g01280"/>
<keyword evidence="2" id="KW-1185">Reference proteome</keyword>
<evidence type="ECO:0000313" key="1">
    <source>
        <dbReference type="EMBL" id="CCO17912.1"/>
    </source>
</evidence>
<name>K8EIE1_9CHLO</name>
<evidence type="ECO:0008006" key="3">
    <source>
        <dbReference type="Google" id="ProtNLM"/>
    </source>
</evidence>
<dbReference type="EMBL" id="FO082271">
    <property type="protein sequence ID" value="CCO17912.1"/>
    <property type="molecule type" value="Genomic_DNA"/>
</dbReference>